<name>A0ABV4UN24_9MICC</name>
<evidence type="ECO:0000256" key="1">
    <source>
        <dbReference type="SAM" id="MobiDB-lite"/>
    </source>
</evidence>
<keyword evidence="2" id="KW-1133">Transmembrane helix</keyword>
<feature type="compositionally biased region" description="Acidic residues" evidence="1">
    <location>
        <begin position="111"/>
        <end position="126"/>
    </location>
</feature>
<sequence length="425" mass="44438">MTVSHTRHLSGVLVPADDRALDPEAVRVFLRRHSVLGSVVPRGGDDGLAGEAGGVPVGLTVAADSEQRVLLNAPDGPAPGLTVGELAGLLVREFGAAVWLGDEYASGLPEPEGDGGEDGGEGDEGGEGANPGGEDGEDSQVAIRRPRVLITSLRPEYLGAVAKEAGSAIRAAEVDGRTIIQLTSASAGLEYYLWFKKELPVIGLGDGPDGRSLGVLCRRGLLPGHVLSRMPAESPSFGVEEVHAGSRGLVEGLVDPHLRADSALRGLLAEPMFRHLDFGTMREALQRPDDERYLARLLVLLGQPVVAAEVFESGAPLPGSELVEPTGAWKGLVRSLDRYVDDAPGRARSTNPFTRWAAAGYSQPRKAFSTIVPEALAGAAGVAWALTAEDRPGWLTAVGVVGALLILDAVLDAAIALRTLRRRGA</sequence>
<dbReference type="EMBL" id="JBHDLJ010000007">
    <property type="protein sequence ID" value="MFB0835055.1"/>
    <property type="molecule type" value="Genomic_DNA"/>
</dbReference>
<organism evidence="3 4">
    <name type="scientific">Arthrobacter halodurans</name>
    <dbReference type="NCBI Taxonomy" id="516699"/>
    <lineage>
        <taxon>Bacteria</taxon>
        <taxon>Bacillati</taxon>
        <taxon>Actinomycetota</taxon>
        <taxon>Actinomycetes</taxon>
        <taxon>Micrococcales</taxon>
        <taxon>Micrococcaceae</taxon>
        <taxon>Arthrobacter</taxon>
    </lineage>
</organism>
<comment type="caution">
    <text evidence="3">The sequence shown here is derived from an EMBL/GenBank/DDBJ whole genome shotgun (WGS) entry which is preliminary data.</text>
</comment>
<feature type="region of interest" description="Disordered" evidence="1">
    <location>
        <begin position="105"/>
        <end position="141"/>
    </location>
</feature>
<dbReference type="Proteomes" id="UP001575652">
    <property type="component" value="Unassembled WGS sequence"/>
</dbReference>
<keyword evidence="4" id="KW-1185">Reference proteome</keyword>
<protein>
    <submittedName>
        <fullName evidence="3">Uncharacterized protein</fullName>
    </submittedName>
</protein>
<feature type="transmembrane region" description="Helical" evidence="2">
    <location>
        <begin position="394"/>
        <end position="417"/>
    </location>
</feature>
<gene>
    <name evidence="3" type="ORF">ACETWP_10690</name>
</gene>
<evidence type="ECO:0000313" key="4">
    <source>
        <dbReference type="Proteomes" id="UP001575652"/>
    </source>
</evidence>
<evidence type="ECO:0000313" key="3">
    <source>
        <dbReference type="EMBL" id="MFB0835055.1"/>
    </source>
</evidence>
<proteinExistence type="predicted"/>
<evidence type="ECO:0000256" key="2">
    <source>
        <dbReference type="SAM" id="Phobius"/>
    </source>
</evidence>
<accession>A0ABV4UN24</accession>
<dbReference type="RefSeq" id="WP_373972225.1">
    <property type="nucleotide sequence ID" value="NZ_JBHDLJ010000007.1"/>
</dbReference>
<reference evidence="3 4" key="1">
    <citation type="submission" date="2024-09" db="EMBL/GenBank/DDBJ databases">
        <authorList>
            <person name="Salinas-Garcia M.A."/>
            <person name="Prieme A."/>
        </authorList>
    </citation>
    <scope>NUCLEOTIDE SEQUENCE [LARGE SCALE GENOMIC DNA]</scope>
    <source>
        <strain evidence="3 4">DSM 21081</strain>
    </source>
</reference>
<keyword evidence="2" id="KW-0812">Transmembrane</keyword>
<keyword evidence="2" id="KW-0472">Membrane</keyword>